<evidence type="ECO:0000259" key="1">
    <source>
        <dbReference type="PROSITE" id="PS50144"/>
    </source>
</evidence>
<organism evidence="2 3">
    <name type="scientific">Trichonephila inaurata madagascariensis</name>
    <dbReference type="NCBI Taxonomy" id="2747483"/>
    <lineage>
        <taxon>Eukaryota</taxon>
        <taxon>Metazoa</taxon>
        <taxon>Ecdysozoa</taxon>
        <taxon>Arthropoda</taxon>
        <taxon>Chelicerata</taxon>
        <taxon>Arachnida</taxon>
        <taxon>Araneae</taxon>
        <taxon>Araneomorphae</taxon>
        <taxon>Entelegynae</taxon>
        <taxon>Araneoidea</taxon>
        <taxon>Nephilidae</taxon>
        <taxon>Trichonephila</taxon>
        <taxon>Trichonephila inaurata</taxon>
    </lineage>
</organism>
<dbReference type="EMBL" id="BMAV01004951">
    <property type="protein sequence ID" value="GFY45659.1"/>
    <property type="molecule type" value="Genomic_DNA"/>
</dbReference>
<evidence type="ECO:0000313" key="2">
    <source>
        <dbReference type="EMBL" id="GFY45659.1"/>
    </source>
</evidence>
<dbReference type="Proteomes" id="UP000886998">
    <property type="component" value="Unassembled WGS sequence"/>
</dbReference>
<accession>A0A8X6X434</accession>
<reference evidence="2" key="1">
    <citation type="submission" date="2020-08" db="EMBL/GenBank/DDBJ databases">
        <title>Multicomponent nature underlies the extraordinary mechanical properties of spider dragline silk.</title>
        <authorList>
            <person name="Kono N."/>
            <person name="Nakamura H."/>
            <person name="Mori M."/>
            <person name="Yoshida Y."/>
            <person name="Ohtoshi R."/>
            <person name="Malay A.D."/>
            <person name="Moran D.A.P."/>
            <person name="Tomita M."/>
            <person name="Numata K."/>
            <person name="Arakawa K."/>
        </authorList>
    </citation>
    <scope>NUCLEOTIDE SEQUENCE</scope>
</reference>
<evidence type="ECO:0000313" key="3">
    <source>
        <dbReference type="Proteomes" id="UP000886998"/>
    </source>
</evidence>
<feature type="domain" description="MATH" evidence="1">
    <location>
        <begin position="12"/>
        <end position="140"/>
    </location>
</feature>
<proteinExistence type="predicted"/>
<comment type="caution">
    <text evidence="2">The sequence shown here is derived from an EMBL/GenBank/DDBJ whole genome shotgun (WGS) entry which is preliminary data.</text>
</comment>
<dbReference type="OrthoDB" id="6431021at2759"/>
<dbReference type="AlphaFoldDB" id="A0A8X6X434"/>
<gene>
    <name evidence="2" type="ORF">TNIN_102351</name>
</gene>
<name>A0A8X6X434_9ARAC</name>
<dbReference type="SUPFAM" id="SSF49599">
    <property type="entry name" value="TRAF domain-like"/>
    <property type="match status" value="1"/>
</dbReference>
<sequence length="318" mass="37153">MACNEGVEHEPWLTIFWDVENYSDYVKGRDRFISSPTFRVESIEKSTWVLGLFPQGRSDEDYISYILKGSLSKDTSQVIEVEFEVAILAEDGSVLQIREREGYRSGSPRCLDAFALREEVTKTKREIFLSRDTLRTRCRLWRTSGKAKAPLTIFGRTALKEEKRNLIGYVKNFSSLGWDRRPIHHSFDDSIFTIPHFSLQVGHFGEILLKISFEDVKATYFTIHFFIRHTDGSETECKKFEIWPDEGKEEIEYRLPFRRDYVIANKNLFLTGFYTESYLSIRKKTMRNQTFDLTSKLRGSNVHPIFVSYPNTSSNTFC</sequence>
<keyword evidence="3" id="KW-1185">Reference proteome</keyword>
<dbReference type="PROSITE" id="PS50144">
    <property type="entry name" value="MATH"/>
    <property type="match status" value="1"/>
</dbReference>
<dbReference type="InterPro" id="IPR002083">
    <property type="entry name" value="MATH/TRAF_dom"/>
</dbReference>
<protein>
    <recommendedName>
        <fullName evidence="1">MATH domain-containing protein</fullName>
    </recommendedName>
</protein>
<dbReference type="InterPro" id="IPR008974">
    <property type="entry name" value="TRAF-like"/>
</dbReference>
<dbReference type="Gene3D" id="2.60.210.10">
    <property type="entry name" value="Apoptosis, Tumor Necrosis Factor Receptor Associated Protein 2, Chain A"/>
    <property type="match status" value="1"/>
</dbReference>